<evidence type="ECO:0000256" key="7">
    <source>
        <dbReference type="ARBA" id="ARBA00022842"/>
    </source>
</evidence>
<feature type="compositionally biased region" description="Polar residues" evidence="8">
    <location>
        <begin position="1122"/>
        <end position="1153"/>
    </location>
</feature>
<name>A0A9P6U3B1_9FUNG</name>
<feature type="compositionally biased region" description="Low complexity" evidence="8">
    <location>
        <begin position="137"/>
        <end position="162"/>
    </location>
</feature>
<dbReference type="Pfam" id="PF03828">
    <property type="entry name" value="PAP_assoc"/>
    <property type="match status" value="1"/>
</dbReference>
<dbReference type="Gene3D" id="3.30.460.10">
    <property type="entry name" value="Beta Polymerase, domain 2"/>
    <property type="match status" value="1"/>
</dbReference>
<evidence type="ECO:0000259" key="10">
    <source>
        <dbReference type="Pfam" id="PF22600"/>
    </source>
</evidence>
<feature type="compositionally biased region" description="Low complexity" evidence="8">
    <location>
        <begin position="120"/>
        <end position="129"/>
    </location>
</feature>
<dbReference type="GO" id="GO:0031123">
    <property type="term" value="P:RNA 3'-end processing"/>
    <property type="evidence" value="ECO:0007669"/>
    <property type="project" value="TreeGrafter"/>
</dbReference>
<dbReference type="GO" id="GO:1990817">
    <property type="term" value="F:poly(A) RNA polymerase activity"/>
    <property type="evidence" value="ECO:0007669"/>
    <property type="project" value="UniProtKB-EC"/>
</dbReference>
<feature type="region of interest" description="Disordered" evidence="8">
    <location>
        <begin position="1031"/>
        <end position="1155"/>
    </location>
</feature>
<dbReference type="EMBL" id="JAAAJB010000363">
    <property type="protein sequence ID" value="KAG0257420.1"/>
    <property type="molecule type" value="Genomic_DNA"/>
</dbReference>
<evidence type="ECO:0000256" key="4">
    <source>
        <dbReference type="ARBA" id="ARBA00012388"/>
    </source>
</evidence>
<feature type="region of interest" description="Disordered" evidence="8">
    <location>
        <begin position="829"/>
        <end position="1019"/>
    </location>
</feature>
<dbReference type="Proteomes" id="UP000807716">
    <property type="component" value="Unassembled WGS sequence"/>
</dbReference>
<dbReference type="InterPro" id="IPR002058">
    <property type="entry name" value="PAP_assoc"/>
</dbReference>
<gene>
    <name evidence="11" type="ORF">DFQ27_005164</name>
</gene>
<dbReference type="SUPFAM" id="SSF81301">
    <property type="entry name" value="Nucleotidyltransferase"/>
    <property type="match status" value="1"/>
</dbReference>
<evidence type="ECO:0000259" key="9">
    <source>
        <dbReference type="Pfam" id="PF03828"/>
    </source>
</evidence>
<feature type="domain" description="Poly(A) RNA polymerase mitochondrial-like central palm" evidence="10">
    <location>
        <begin position="416"/>
        <end position="548"/>
    </location>
</feature>
<feature type="compositionally biased region" description="Low complexity" evidence="8">
    <location>
        <begin position="13"/>
        <end position="47"/>
    </location>
</feature>
<feature type="compositionally biased region" description="Polar residues" evidence="8">
    <location>
        <begin position="804"/>
        <end position="813"/>
    </location>
</feature>
<feature type="compositionally biased region" description="Low complexity" evidence="8">
    <location>
        <begin position="373"/>
        <end position="393"/>
    </location>
</feature>
<evidence type="ECO:0000313" key="12">
    <source>
        <dbReference type="Proteomes" id="UP000807716"/>
    </source>
</evidence>
<feature type="compositionally biased region" description="Polar residues" evidence="8">
    <location>
        <begin position="69"/>
        <end position="81"/>
    </location>
</feature>
<evidence type="ECO:0000313" key="11">
    <source>
        <dbReference type="EMBL" id="KAG0257420.1"/>
    </source>
</evidence>
<dbReference type="GO" id="GO:0046872">
    <property type="term" value="F:metal ion binding"/>
    <property type="evidence" value="ECO:0007669"/>
    <property type="project" value="UniProtKB-KW"/>
</dbReference>
<dbReference type="Pfam" id="PF22600">
    <property type="entry name" value="MTPAP-like_central"/>
    <property type="match status" value="1"/>
</dbReference>
<dbReference type="GO" id="GO:0010605">
    <property type="term" value="P:negative regulation of macromolecule metabolic process"/>
    <property type="evidence" value="ECO:0007669"/>
    <property type="project" value="UniProtKB-ARBA"/>
</dbReference>
<sequence>MSAGAANAHSKSTETSTTTTTTTTATTSASPHHHSPLALTAAAGPATQLKFDGRASMTISHPEPHRPDSPTSLEDSQSESGLDSFYIPVSAGSSTLTLADGIDDTSSSSLASSLSSSASVSDLMNSSSSQPRHCPKAAHAFSSSSSSLSSADHATLASSDSTDLGTAGPFDRNMTIHTDLTMSSPMSPSQVATPPLSPTLEQDETIGIHGASPDLKGSRSRIVEDQPSQDQEVQEKEATLPNGSAASAQEPPRRSADSAVDHQQQRPQPRHPSPQRQRDRQVIGQTEQDTPPSSTLKPSAAVLIAAPAAGDAAAVATADATQTKGPSVAAAHSKTASGHPARTHVAAPKAAVPPMSAWANLLPGVAPAPVLQSPASVQPPSKPKSSSPSYSRSTLNDRRIHDLIPIVLPHDSEAKLTMEMIDLFETLLPTEESHARRTQLIHKIKAIMDAEWPGEDILVHPFGSTENDLGTSSSDVDLCITTPLNSQLKSVQQLATAFRRHGMQRVFCVPRAKVPIVKLWDADLHLSCDMNINNPLALVNTRMIKTYVAIDPRVRPFAMIIKHWARRRVLNDAANGGTISTYTWICIVINFLQMRSPPILPALHKMPHTLAADNQVINGNNTSFCEDLAQLEGFGLANKETLGGLLYAFFRRYAIEYDYDHHVISVREGSYLTKESKNWHIPGKQYKLLCVEEPIDTTRNLGNSSDMASTKGLREEFRRALDILHQRGSLHQVCQQWVFPPSYYHNVPRKGHYNPNNYTPGRRYTYGYRSHNYYDDDHYYDDDDDEEDDDDDDFPVMPQRDSQHNGSNNSSASVKDKVTALLGITFKKRSNSMSSTGMSGHSGSGSAHHNSNKGNTTSHSSSNGTKSTSTMKDRSTTRTRRSSSASSVTGEVSGDGKSSSSTGRTRASRAHAGGEEAVANGSSSSKPHPTASGSSLLASLSSSAPTRSANGGHRSGEKSSSGSGSGRTSRRQKSGEGSSSSTNNSGSGRRSGGGGNNSGGGSGNSGGNSNGSHRAPRAMVEFNLAEIASAAPKWMSRARGEATTTTTTTPSKCSEATKAGSGSAGEEGLAGTDTSGTMTTMTSGCSNGGSSCGGGGGGGTSGSEGGSSVRGKKQKQRRHQNVVWSTNSNRGCETLSSRSNGCGARNGSQQASGVETEKAKPIFVVAGDDIVGIPRPLATLPPPPSSSDSSATATLATAPTAAVASTLADSA</sequence>
<feature type="region of interest" description="Disordered" evidence="8">
    <location>
        <begin position="372"/>
        <end position="394"/>
    </location>
</feature>
<dbReference type="PANTHER" id="PTHR12271">
    <property type="entry name" value="POLY A POLYMERASE CID PAP -RELATED"/>
    <property type="match status" value="1"/>
</dbReference>
<evidence type="ECO:0000256" key="6">
    <source>
        <dbReference type="ARBA" id="ARBA00022723"/>
    </source>
</evidence>
<evidence type="ECO:0000256" key="1">
    <source>
        <dbReference type="ARBA" id="ARBA00001936"/>
    </source>
</evidence>
<dbReference type="CDD" id="cd05402">
    <property type="entry name" value="NT_PAP_TUTase"/>
    <property type="match status" value="1"/>
</dbReference>
<feature type="compositionally biased region" description="Basic residues" evidence="8">
    <location>
        <begin position="1110"/>
        <end position="1120"/>
    </location>
</feature>
<comment type="similarity">
    <text evidence="3">Belongs to the DNA polymerase type-B-like family.</text>
</comment>
<feature type="compositionally biased region" description="Low complexity" evidence="8">
    <location>
        <begin position="1043"/>
        <end position="1085"/>
    </location>
</feature>
<feature type="compositionally biased region" description="Low complexity" evidence="8">
    <location>
        <begin position="882"/>
        <end position="905"/>
    </location>
</feature>
<dbReference type="Gene3D" id="1.10.1410.10">
    <property type="match status" value="1"/>
</dbReference>
<feature type="compositionally biased region" description="Low complexity" evidence="8">
    <location>
        <begin position="931"/>
        <end position="944"/>
    </location>
</feature>
<accession>A0A9P6U3B1</accession>
<dbReference type="EC" id="2.7.7.19" evidence="4"/>
<comment type="cofactor">
    <cofactor evidence="1">
        <name>Mn(2+)</name>
        <dbReference type="ChEBI" id="CHEBI:29035"/>
    </cofactor>
</comment>
<dbReference type="InterPro" id="IPR054708">
    <property type="entry name" value="MTPAP-like_central"/>
</dbReference>
<comment type="caution">
    <text evidence="11">The sequence shown here is derived from an EMBL/GenBank/DDBJ whole genome shotgun (WGS) entry which is preliminary data.</text>
</comment>
<evidence type="ECO:0000256" key="2">
    <source>
        <dbReference type="ARBA" id="ARBA00001946"/>
    </source>
</evidence>
<comment type="cofactor">
    <cofactor evidence="2">
        <name>Mg(2+)</name>
        <dbReference type="ChEBI" id="CHEBI:18420"/>
    </cofactor>
</comment>
<dbReference type="OrthoDB" id="2274644at2759"/>
<feature type="compositionally biased region" description="Polar residues" evidence="8">
    <location>
        <begin position="175"/>
        <end position="192"/>
    </location>
</feature>
<feature type="region of interest" description="Disordered" evidence="8">
    <location>
        <begin position="1175"/>
        <end position="1194"/>
    </location>
</feature>
<dbReference type="PANTHER" id="PTHR12271:SF113">
    <property type="entry name" value="POLY(A) RNA POLYMERASE CID11"/>
    <property type="match status" value="1"/>
</dbReference>
<keyword evidence="5" id="KW-0808">Transferase</keyword>
<feature type="compositionally biased region" description="Basic and acidic residues" evidence="8">
    <location>
        <begin position="251"/>
        <end position="264"/>
    </location>
</feature>
<evidence type="ECO:0000256" key="3">
    <source>
        <dbReference type="ARBA" id="ARBA00008593"/>
    </source>
</evidence>
<keyword evidence="6" id="KW-0479">Metal-binding</keyword>
<dbReference type="SUPFAM" id="SSF81631">
    <property type="entry name" value="PAP/OAS1 substrate-binding domain"/>
    <property type="match status" value="1"/>
</dbReference>
<feature type="compositionally biased region" description="Low complexity" evidence="8">
    <location>
        <begin position="975"/>
        <end position="988"/>
    </location>
</feature>
<organism evidence="11 12">
    <name type="scientific">Actinomortierella ambigua</name>
    <dbReference type="NCBI Taxonomy" id="1343610"/>
    <lineage>
        <taxon>Eukaryota</taxon>
        <taxon>Fungi</taxon>
        <taxon>Fungi incertae sedis</taxon>
        <taxon>Mucoromycota</taxon>
        <taxon>Mortierellomycotina</taxon>
        <taxon>Mortierellomycetes</taxon>
        <taxon>Mortierellales</taxon>
        <taxon>Mortierellaceae</taxon>
        <taxon>Actinomortierella</taxon>
    </lineage>
</organism>
<dbReference type="InterPro" id="IPR043519">
    <property type="entry name" value="NT_sf"/>
</dbReference>
<feature type="domain" description="PAP-associated" evidence="9">
    <location>
        <begin position="641"/>
        <end position="698"/>
    </location>
</feature>
<feature type="compositionally biased region" description="Gly residues" evidence="8">
    <location>
        <begin position="1086"/>
        <end position="1105"/>
    </location>
</feature>
<feature type="region of interest" description="Disordered" evidence="8">
    <location>
        <begin position="776"/>
        <end position="815"/>
    </location>
</feature>
<dbReference type="AlphaFoldDB" id="A0A9P6U3B1"/>
<keyword evidence="12" id="KW-1185">Reference proteome</keyword>
<feature type="region of interest" description="Disordered" evidence="8">
    <location>
        <begin position="120"/>
        <end position="296"/>
    </location>
</feature>
<feature type="compositionally biased region" description="Low complexity" evidence="8">
    <location>
        <begin position="831"/>
        <end position="870"/>
    </location>
</feature>
<feature type="compositionally biased region" description="Polar residues" evidence="8">
    <location>
        <begin position="283"/>
        <end position="296"/>
    </location>
</feature>
<reference evidence="11" key="1">
    <citation type="journal article" date="2020" name="Fungal Divers.">
        <title>Resolving the Mortierellaceae phylogeny through synthesis of multi-gene phylogenetics and phylogenomics.</title>
        <authorList>
            <person name="Vandepol N."/>
            <person name="Liber J."/>
            <person name="Desiro A."/>
            <person name="Na H."/>
            <person name="Kennedy M."/>
            <person name="Barry K."/>
            <person name="Grigoriev I.V."/>
            <person name="Miller A.N."/>
            <person name="O'Donnell K."/>
            <person name="Stajich J.E."/>
            <person name="Bonito G."/>
        </authorList>
    </citation>
    <scope>NUCLEOTIDE SEQUENCE</scope>
    <source>
        <strain evidence="11">BC1065</strain>
    </source>
</reference>
<feature type="region of interest" description="Disordered" evidence="8">
    <location>
        <begin position="1"/>
        <end position="86"/>
    </location>
</feature>
<evidence type="ECO:0000256" key="8">
    <source>
        <dbReference type="SAM" id="MobiDB-lite"/>
    </source>
</evidence>
<feature type="compositionally biased region" description="Acidic residues" evidence="8">
    <location>
        <begin position="778"/>
        <end position="794"/>
    </location>
</feature>
<proteinExistence type="inferred from homology"/>
<keyword evidence="7" id="KW-0460">Magnesium</keyword>
<evidence type="ECO:0000256" key="5">
    <source>
        <dbReference type="ARBA" id="ARBA00022679"/>
    </source>
</evidence>
<protein>
    <recommendedName>
        <fullName evidence="4">polynucleotide adenylyltransferase</fullName>
        <ecNumber evidence="4">2.7.7.19</ecNumber>
    </recommendedName>
</protein>
<feature type="compositionally biased region" description="Gly residues" evidence="8">
    <location>
        <begin position="989"/>
        <end position="1009"/>
    </location>
</feature>